<dbReference type="OrthoDB" id="846806at2"/>
<protein>
    <recommendedName>
        <fullName evidence="4">DUF4861 domain-containing protein</fullName>
    </recommendedName>
</protein>
<proteinExistence type="predicted"/>
<dbReference type="InterPro" id="IPR032342">
    <property type="entry name" value="DUF4861"/>
</dbReference>
<name>A0A239ABW7_9BACT</name>
<feature type="chain" id="PRO_5012624692" description="DUF4861 domain-containing protein" evidence="1">
    <location>
        <begin position="25"/>
        <end position="414"/>
    </location>
</feature>
<evidence type="ECO:0008006" key="4">
    <source>
        <dbReference type="Google" id="ProtNLM"/>
    </source>
</evidence>
<dbReference type="Proteomes" id="UP000198480">
    <property type="component" value="Unassembled WGS sequence"/>
</dbReference>
<feature type="signal peptide" evidence="1">
    <location>
        <begin position="1"/>
        <end position="24"/>
    </location>
</feature>
<dbReference type="EMBL" id="FZOK01000001">
    <property type="protein sequence ID" value="SNR93117.1"/>
    <property type="molecule type" value="Genomic_DNA"/>
</dbReference>
<dbReference type="Pfam" id="PF16153">
    <property type="entry name" value="DUF4861"/>
    <property type="match status" value="1"/>
</dbReference>
<dbReference type="PROSITE" id="PS51257">
    <property type="entry name" value="PROKAR_LIPOPROTEIN"/>
    <property type="match status" value="1"/>
</dbReference>
<organism evidence="2 3">
    <name type="scientific">Belliella buryatensis</name>
    <dbReference type="NCBI Taxonomy" id="1500549"/>
    <lineage>
        <taxon>Bacteria</taxon>
        <taxon>Pseudomonadati</taxon>
        <taxon>Bacteroidota</taxon>
        <taxon>Cytophagia</taxon>
        <taxon>Cytophagales</taxon>
        <taxon>Cyclobacteriaceae</taxon>
        <taxon>Belliella</taxon>
    </lineage>
</organism>
<accession>A0A239ABW7</accession>
<evidence type="ECO:0000313" key="3">
    <source>
        <dbReference type="Proteomes" id="UP000198480"/>
    </source>
</evidence>
<evidence type="ECO:0000313" key="2">
    <source>
        <dbReference type="EMBL" id="SNR93117.1"/>
    </source>
</evidence>
<dbReference type="AlphaFoldDB" id="A0A239ABW7"/>
<keyword evidence="3" id="KW-1185">Reference proteome</keyword>
<sequence length="414" mass="47104">MKKLSILCYLCLLMSACSQSTEQAFEGFVELTLINPIDQDRADQLIWINQAELEDRLELINPNGFTAFMGNVELVSQYVNIGSERGLAILIPQIRAKEKIQIQVTYDPNRVEARFYPKRTQAELSHKVGGYFENRKYIGGEFENVEELHVPAEHTDHSWYIRYEGPGWESDQVGYRFYLDWRNGVDVFGKTVKDPILQFVGQDGFDSYHELQDWGMDVLKVAKSLGVGSIATFENNVARRVDETDSLYAAITNNGVIYSSILTKYHGWNLQSGKTTLTSSLSIHAGTRLSMQHLLSSASIPNFATGLIKDNKAELLLGAEDKEFGYLATYGKQSLNDDNLGIVIFFRNDQKISITEDEYSHVVVLRPMDREVKYYFAAAWELEPDGIQTKEEFVAYLERITDELSNPIIVEIKK</sequence>
<gene>
    <name evidence="2" type="ORF">SAMN06295967_10132</name>
</gene>
<evidence type="ECO:0000256" key="1">
    <source>
        <dbReference type="SAM" id="SignalP"/>
    </source>
</evidence>
<dbReference type="RefSeq" id="WP_089236761.1">
    <property type="nucleotide sequence ID" value="NZ_FZOK01000001.1"/>
</dbReference>
<reference evidence="3" key="1">
    <citation type="submission" date="2017-06" db="EMBL/GenBank/DDBJ databases">
        <authorList>
            <person name="Varghese N."/>
            <person name="Submissions S."/>
        </authorList>
    </citation>
    <scope>NUCLEOTIDE SEQUENCE [LARGE SCALE GENOMIC DNA]</scope>
    <source>
        <strain evidence="3">5C</strain>
    </source>
</reference>
<keyword evidence="1" id="KW-0732">Signal</keyword>